<dbReference type="PANTHER" id="PTHR35218">
    <property type="entry name" value="RNASE H DOMAIN-CONTAINING PROTEIN"/>
    <property type="match status" value="1"/>
</dbReference>
<dbReference type="AlphaFoldDB" id="A0A444ZAQ3"/>
<evidence type="ECO:0000313" key="2">
    <source>
        <dbReference type="Proteomes" id="UP000289738"/>
    </source>
</evidence>
<dbReference type="PANTHER" id="PTHR35218:SF8">
    <property type="entry name" value="ENDONUCLEASE_EXONUCLEASE_PHOSPHATASE"/>
    <property type="match status" value="1"/>
</dbReference>
<dbReference type="EMBL" id="SDMP01000015">
    <property type="protein sequence ID" value="RYR11259.1"/>
    <property type="molecule type" value="Genomic_DNA"/>
</dbReference>
<dbReference type="SUPFAM" id="SSF56219">
    <property type="entry name" value="DNase I-like"/>
    <property type="match status" value="1"/>
</dbReference>
<dbReference type="Proteomes" id="UP000289738">
    <property type="component" value="Chromosome B05"/>
</dbReference>
<accession>A0A444ZAQ3</accession>
<protein>
    <recommendedName>
        <fullName evidence="3">Reverse transcriptase zinc-binding domain-containing protein</fullName>
    </recommendedName>
</protein>
<dbReference type="Gene3D" id="3.60.10.10">
    <property type="entry name" value="Endonuclease/exonuclease/phosphatase"/>
    <property type="match status" value="1"/>
</dbReference>
<reference evidence="1 2" key="1">
    <citation type="submission" date="2019-01" db="EMBL/GenBank/DDBJ databases">
        <title>Sequencing of cultivated peanut Arachis hypogaea provides insights into genome evolution and oil improvement.</title>
        <authorList>
            <person name="Chen X."/>
        </authorList>
    </citation>
    <scope>NUCLEOTIDE SEQUENCE [LARGE SCALE GENOMIC DNA]</scope>
    <source>
        <strain evidence="2">cv. Fuhuasheng</strain>
        <tissue evidence="1">Leaves</tissue>
    </source>
</reference>
<sequence length="375" mass="43527">MEVQWQNNAPWFFTAIYASPRVRNRREFWTKIKDLAKNINGPWCLGGDFNSILSMNDTGGSSNFSLDTKYETIAIHEETYWQQMSRCDIIRFGDKNSKYFYSKANERCKRNKITALKSEEGEWVDNVDTLKTWGVNFFKNLYCSEFGYNDFAVSNQFPKLQDIEYQDIAKEVSSEELKEAVFSMGSWKAPESDGLPAKFYQQAWDKFKSGLIWRLENGGMASFWKEQWVPGFTKLSEVSLVELDENKLNEKVVDYVTKDGEWDWEALNMVLPEEVTDIIHTIKAPNPYVGDDFISWLVNLSGIFSVKSAYETFYRDRGEDNRLYKHIWKAKLPQRLNFLLPTMVHHGLSSLLLPTTQLGDAGMSLFSIIRIVNKP</sequence>
<comment type="caution">
    <text evidence="1">The sequence shown here is derived from an EMBL/GenBank/DDBJ whole genome shotgun (WGS) entry which is preliminary data.</text>
</comment>
<gene>
    <name evidence="1" type="ORF">Ahy_B05g079722</name>
</gene>
<evidence type="ECO:0008006" key="3">
    <source>
        <dbReference type="Google" id="ProtNLM"/>
    </source>
</evidence>
<proteinExistence type="predicted"/>
<evidence type="ECO:0000313" key="1">
    <source>
        <dbReference type="EMBL" id="RYR11259.1"/>
    </source>
</evidence>
<dbReference type="InterPro" id="IPR036691">
    <property type="entry name" value="Endo/exonu/phosph_ase_sf"/>
</dbReference>
<keyword evidence="2" id="KW-1185">Reference proteome</keyword>
<organism evidence="1 2">
    <name type="scientific">Arachis hypogaea</name>
    <name type="common">Peanut</name>
    <dbReference type="NCBI Taxonomy" id="3818"/>
    <lineage>
        <taxon>Eukaryota</taxon>
        <taxon>Viridiplantae</taxon>
        <taxon>Streptophyta</taxon>
        <taxon>Embryophyta</taxon>
        <taxon>Tracheophyta</taxon>
        <taxon>Spermatophyta</taxon>
        <taxon>Magnoliopsida</taxon>
        <taxon>eudicotyledons</taxon>
        <taxon>Gunneridae</taxon>
        <taxon>Pentapetalae</taxon>
        <taxon>rosids</taxon>
        <taxon>fabids</taxon>
        <taxon>Fabales</taxon>
        <taxon>Fabaceae</taxon>
        <taxon>Papilionoideae</taxon>
        <taxon>50 kb inversion clade</taxon>
        <taxon>dalbergioids sensu lato</taxon>
        <taxon>Dalbergieae</taxon>
        <taxon>Pterocarpus clade</taxon>
        <taxon>Arachis</taxon>
    </lineage>
</organism>
<name>A0A444ZAQ3_ARAHY</name>
<dbReference type="STRING" id="3818.A0A444ZAQ3"/>